<evidence type="ECO:0008006" key="4">
    <source>
        <dbReference type="Google" id="ProtNLM"/>
    </source>
</evidence>
<sequence length="810" mass="93152">MSNRSSQRQHLIACNKGGAHSGEYAQYICAKKECQEIDPVLCEVCRNKGHRNHRVIPLRDFFTQITHRVNRQRIKDYSNIQAVVDESERVCRESFNNLKEYISQKIKVFDALLTDCFTTWKENVSLFEEHHCLEVISDISNMQRETDITLFTQQVKKILPHIKFDISEDGVGKPSSTTYQNSNTNIKSITNDILGLPPLSRQEVYGFQQAFLLSLKKISENLNQQLQSVSFGRQKGNTNSILNLTQQQQSRKQEESFISQLEANTTFLDNATPINGSKTRSQYPNSIIPDISPVNNFINVENSSKFFQQPNSSSNQFYQPQQGAAINQSSQLNRSYITPRGTYRASDLVQCVKGQESQSKFYQHKKNTSVAQLSNQKNQLGEYNNLNHSLPDHSATTGLVVLDNVQKQVDDIQKSLDNLRNSFDFQKILQFMDEKSPNRSVSLKPNAEQQQQQNQNNKQGSRNRSNSNQLANFFNSSQQQQQQQVQSLSERSQIVQGNNILNLNNSFQNQGFSQAEQEANLAMRKNLNQIPQQQSIYNQSSVYSQQSMAAKPLTFSEKFQRFREMSKSQSRDNSLNNSYQRYRFDSNHQKQLQEEQESEENRKKSQNNKKVKFQFSQELKHEYVSVSKYIAQGKTDNFSTRLVLLEPTVEIIPHREVTFSFLIKSCKNQEYGQPLAIGVCHRNIVHQNNFEFPQKEESNYGFNDKQKDTISTAASGQASFSSIHGCYLLTSTGFLRNHAYQKQDMKKVPVRFGAKDVIVCHFNPFRKTLKFTKKSSGESCILNVDTIPNDKLYPCVRISYAQDCIEYIHE</sequence>
<dbReference type="OrthoDB" id="10674767at2759"/>
<feature type="compositionally biased region" description="Low complexity" evidence="1">
    <location>
        <begin position="449"/>
        <end position="469"/>
    </location>
</feature>
<dbReference type="GeneID" id="7839989"/>
<dbReference type="Gene3D" id="2.60.120.920">
    <property type="match status" value="1"/>
</dbReference>
<feature type="region of interest" description="Disordered" evidence="1">
    <location>
        <begin position="309"/>
        <end position="330"/>
    </location>
</feature>
<feature type="region of interest" description="Disordered" evidence="1">
    <location>
        <begin position="584"/>
        <end position="610"/>
    </location>
</feature>
<evidence type="ECO:0000256" key="1">
    <source>
        <dbReference type="SAM" id="MobiDB-lite"/>
    </source>
</evidence>
<dbReference type="CDD" id="cd19756">
    <property type="entry name" value="Bbox2"/>
    <property type="match status" value="1"/>
</dbReference>
<feature type="region of interest" description="Disordered" evidence="1">
    <location>
        <begin position="436"/>
        <end position="469"/>
    </location>
</feature>
<evidence type="ECO:0000313" key="3">
    <source>
        <dbReference type="Proteomes" id="UP000009168"/>
    </source>
</evidence>
<dbReference type="AlphaFoldDB" id="I7LVQ4"/>
<dbReference type="KEGG" id="tet:TTHERM_00137790"/>
<gene>
    <name evidence="2" type="ORF">TTHERM_00137790</name>
</gene>
<evidence type="ECO:0000313" key="2">
    <source>
        <dbReference type="EMBL" id="EAR99516.2"/>
    </source>
</evidence>
<dbReference type="InterPro" id="IPR043136">
    <property type="entry name" value="B30.2/SPRY_sf"/>
</dbReference>
<accession>I7LVQ4</accession>
<name>I7LVQ4_TETTS</name>
<keyword evidence="3" id="KW-1185">Reference proteome</keyword>
<proteinExistence type="predicted"/>
<reference evidence="3" key="1">
    <citation type="journal article" date="2006" name="PLoS Biol.">
        <title>Macronuclear genome sequence of the ciliate Tetrahymena thermophila, a model eukaryote.</title>
        <authorList>
            <person name="Eisen J.A."/>
            <person name="Coyne R.S."/>
            <person name="Wu M."/>
            <person name="Wu D."/>
            <person name="Thiagarajan M."/>
            <person name="Wortman J.R."/>
            <person name="Badger J.H."/>
            <person name="Ren Q."/>
            <person name="Amedeo P."/>
            <person name="Jones K.M."/>
            <person name="Tallon L.J."/>
            <person name="Delcher A.L."/>
            <person name="Salzberg S.L."/>
            <person name="Silva J.C."/>
            <person name="Haas B.J."/>
            <person name="Majoros W.H."/>
            <person name="Farzad M."/>
            <person name="Carlton J.M."/>
            <person name="Smith R.K. Jr."/>
            <person name="Garg J."/>
            <person name="Pearlman R.E."/>
            <person name="Karrer K.M."/>
            <person name="Sun L."/>
            <person name="Manning G."/>
            <person name="Elde N.C."/>
            <person name="Turkewitz A.P."/>
            <person name="Asai D.J."/>
            <person name="Wilkes D.E."/>
            <person name="Wang Y."/>
            <person name="Cai H."/>
            <person name="Collins K."/>
            <person name="Stewart B.A."/>
            <person name="Lee S.R."/>
            <person name="Wilamowska K."/>
            <person name="Weinberg Z."/>
            <person name="Ruzzo W.L."/>
            <person name="Wloga D."/>
            <person name="Gaertig J."/>
            <person name="Frankel J."/>
            <person name="Tsao C.-C."/>
            <person name="Gorovsky M.A."/>
            <person name="Keeling P.J."/>
            <person name="Waller R.F."/>
            <person name="Patron N.J."/>
            <person name="Cherry J.M."/>
            <person name="Stover N.A."/>
            <person name="Krieger C.J."/>
            <person name="del Toro C."/>
            <person name="Ryder H.F."/>
            <person name="Williamson S.C."/>
            <person name="Barbeau R.A."/>
            <person name="Hamilton E.P."/>
            <person name="Orias E."/>
        </authorList>
    </citation>
    <scope>NUCLEOTIDE SEQUENCE [LARGE SCALE GENOMIC DNA]</scope>
    <source>
        <strain evidence="3">SB210</strain>
    </source>
</reference>
<dbReference type="InParanoid" id="I7LVQ4"/>
<dbReference type="Proteomes" id="UP000009168">
    <property type="component" value="Unassembled WGS sequence"/>
</dbReference>
<dbReference type="RefSeq" id="XP_001019761.2">
    <property type="nucleotide sequence ID" value="XM_001019761.2"/>
</dbReference>
<protein>
    <recommendedName>
        <fullName evidence="4">B-box zinc finger protein</fullName>
    </recommendedName>
</protein>
<feature type="compositionally biased region" description="Basic and acidic residues" evidence="1">
    <location>
        <begin position="584"/>
        <end position="603"/>
    </location>
</feature>
<organism evidence="2 3">
    <name type="scientific">Tetrahymena thermophila (strain SB210)</name>
    <dbReference type="NCBI Taxonomy" id="312017"/>
    <lineage>
        <taxon>Eukaryota</taxon>
        <taxon>Sar</taxon>
        <taxon>Alveolata</taxon>
        <taxon>Ciliophora</taxon>
        <taxon>Intramacronucleata</taxon>
        <taxon>Oligohymenophorea</taxon>
        <taxon>Hymenostomatida</taxon>
        <taxon>Tetrahymenina</taxon>
        <taxon>Tetrahymenidae</taxon>
        <taxon>Tetrahymena</taxon>
    </lineage>
</organism>
<dbReference type="EMBL" id="GG662639">
    <property type="protein sequence ID" value="EAR99516.2"/>
    <property type="molecule type" value="Genomic_DNA"/>
</dbReference>